<dbReference type="PROSITE" id="PS51257">
    <property type="entry name" value="PROKAR_LIPOPROTEIN"/>
    <property type="match status" value="1"/>
</dbReference>
<organism evidence="2 3">
    <name type="scientific">Xanthomonas arboricola pv. pruni str. MAFF 311562</name>
    <dbReference type="NCBI Taxonomy" id="1414836"/>
    <lineage>
        <taxon>Bacteria</taxon>
        <taxon>Pseudomonadati</taxon>
        <taxon>Pseudomonadota</taxon>
        <taxon>Gammaproteobacteria</taxon>
        <taxon>Lysobacterales</taxon>
        <taxon>Lysobacteraceae</taxon>
        <taxon>Xanthomonas</taxon>
    </lineage>
</organism>
<evidence type="ECO:0000313" key="2">
    <source>
        <dbReference type="EMBL" id="GAE50500.1"/>
    </source>
</evidence>
<name>W4S1M1_9XANT</name>
<comment type="caution">
    <text evidence="2">The sequence shown here is derived from an EMBL/GenBank/DDBJ whole genome shotgun (WGS) entry which is preliminary data.</text>
</comment>
<feature type="signal peptide" evidence="1">
    <location>
        <begin position="1"/>
        <end position="19"/>
    </location>
</feature>
<proteinExistence type="predicted"/>
<keyword evidence="1" id="KW-0732">Signal</keyword>
<gene>
    <name evidence="2" type="ORF">XPU_2032</name>
</gene>
<feature type="chain" id="PRO_5004849583" description="Lipoprotein" evidence="1">
    <location>
        <begin position="20"/>
        <end position="218"/>
    </location>
</feature>
<dbReference type="Proteomes" id="UP000019143">
    <property type="component" value="Unassembled WGS sequence"/>
</dbReference>
<sequence length="218" mass="23928">MCRNYALLLCVSLATTLGACGSKETNIQSQDKQVSDADGDPVYRKNPHPKQAYRITMTIEDAPGSFGFVDGAAFYQMSNHQQCTPIEPIAGVWPKQKEDSVPAVFKKVDATTYVAIIFPDGMIDADYYGKGVCHWELTGVGMSLKASGKYEETDFAPSLEKEQILQSASKKTYFWKGGYPKSGVDDFPDTGKPSAENYAEPNRTNLFVVTLKAEKVAP</sequence>
<evidence type="ECO:0000256" key="1">
    <source>
        <dbReference type="SAM" id="SignalP"/>
    </source>
</evidence>
<dbReference type="AlphaFoldDB" id="W4S1M1"/>
<dbReference type="EMBL" id="BAVB01000257">
    <property type="protein sequence ID" value="GAE50500.1"/>
    <property type="molecule type" value="Genomic_DNA"/>
</dbReference>
<protein>
    <recommendedName>
        <fullName evidence="4">Lipoprotein</fullName>
    </recommendedName>
</protein>
<evidence type="ECO:0008006" key="4">
    <source>
        <dbReference type="Google" id="ProtNLM"/>
    </source>
</evidence>
<reference evidence="2 3" key="1">
    <citation type="submission" date="2014-01" db="EMBL/GenBank/DDBJ databases">
        <title>Genome sequence and analysis of Xanthomonas arboricola pv. pruni.</title>
        <authorList>
            <person name="Fujikawa T."/>
            <person name="Nakazono-Nagaoka E."/>
        </authorList>
    </citation>
    <scope>NUCLEOTIDE SEQUENCE [LARGE SCALE GENOMIC DNA]</scope>
    <source>
        <strain evidence="3">MAFF 311562</strain>
    </source>
</reference>
<accession>W4S1M1</accession>
<evidence type="ECO:0000313" key="3">
    <source>
        <dbReference type="Proteomes" id="UP000019143"/>
    </source>
</evidence>